<reference evidence="1" key="1">
    <citation type="submission" date="2024-03" db="EMBL/GenBank/DDBJ databases">
        <title>Novel Streptomyces species of biotechnological and ecological value are a feature of Machair soil.</title>
        <authorList>
            <person name="Prole J.R."/>
            <person name="Goodfellow M."/>
            <person name="Allenby N."/>
            <person name="Ward A.C."/>
        </authorList>
    </citation>
    <scope>NUCLEOTIDE SEQUENCE</scope>
    <source>
        <strain evidence="1">MS1.AVA.4</strain>
    </source>
</reference>
<dbReference type="Proteomes" id="UP001375539">
    <property type="component" value="Unassembled WGS sequence"/>
</dbReference>
<evidence type="ECO:0000313" key="1">
    <source>
        <dbReference type="EMBL" id="MEJ8658040.1"/>
    </source>
</evidence>
<keyword evidence="1" id="KW-0547">Nucleotide-binding</keyword>
<keyword evidence="2" id="KW-1185">Reference proteome</keyword>
<keyword evidence="1" id="KW-0067">ATP-binding</keyword>
<organism evidence="1 2">
    <name type="scientific">Streptomyces pratisoli</name>
    <dbReference type="NCBI Taxonomy" id="3139917"/>
    <lineage>
        <taxon>Bacteria</taxon>
        <taxon>Bacillati</taxon>
        <taxon>Actinomycetota</taxon>
        <taxon>Actinomycetes</taxon>
        <taxon>Kitasatosporales</taxon>
        <taxon>Streptomycetaceae</taxon>
        <taxon>Streptomyces</taxon>
    </lineage>
</organism>
<proteinExistence type="predicted"/>
<evidence type="ECO:0000313" key="2">
    <source>
        <dbReference type="Proteomes" id="UP001375539"/>
    </source>
</evidence>
<keyword evidence="1" id="KW-0808">Transferase</keyword>
<gene>
    <name evidence="1" type="ORF">WKI58_16135</name>
</gene>
<protein>
    <submittedName>
        <fullName evidence="1">ATP-binding protein</fullName>
        <ecNumber evidence="1">2.7.13.3</ecNumber>
    </submittedName>
</protein>
<dbReference type="EMBL" id="JBBKAI010000002">
    <property type="protein sequence ID" value="MEJ8658040.1"/>
    <property type="molecule type" value="Genomic_DNA"/>
</dbReference>
<name>A0ACC6QIG2_9ACTN</name>
<accession>A0ACC6QIG2</accession>
<comment type="caution">
    <text evidence="1">The sequence shown here is derived from an EMBL/GenBank/DDBJ whole genome shotgun (WGS) entry which is preliminary data.</text>
</comment>
<dbReference type="EC" id="2.7.13.3" evidence="1"/>
<sequence>MSLSQQRRFPRSARSVGAARSFALDVLAQWGITDRHDDVQLCVSELATNALQHGVPAGREFCVGIEVDGALLRVHVRDSGDGRPEVQSPGRTSAPGVVCASSPNWPMTSASRSMSSARPFGWS</sequence>